<reference evidence="2 3" key="1">
    <citation type="journal article" date="2019" name="Nat. Ecol. Evol.">
        <title>Megaphylogeny resolves global patterns of mushroom evolution.</title>
        <authorList>
            <person name="Varga T."/>
            <person name="Krizsan K."/>
            <person name="Foldi C."/>
            <person name="Dima B."/>
            <person name="Sanchez-Garcia M."/>
            <person name="Sanchez-Ramirez S."/>
            <person name="Szollosi G.J."/>
            <person name="Szarkandi J.G."/>
            <person name="Papp V."/>
            <person name="Albert L."/>
            <person name="Andreopoulos W."/>
            <person name="Angelini C."/>
            <person name="Antonin V."/>
            <person name="Barry K.W."/>
            <person name="Bougher N.L."/>
            <person name="Buchanan P."/>
            <person name="Buyck B."/>
            <person name="Bense V."/>
            <person name="Catcheside P."/>
            <person name="Chovatia M."/>
            <person name="Cooper J."/>
            <person name="Damon W."/>
            <person name="Desjardin D."/>
            <person name="Finy P."/>
            <person name="Geml J."/>
            <person name="Haridas S."/>
            <person name="Hughes K."/>
            <person name="Justo A."/>
            <person name="Karasinski D."/>
            <person name="Kautmanova I."/>
            <person name="Kiss B."/>
            <person name="Kocsube S."/>
            <person name="Kotiranta H."/>
            <person name="LaButti K.M."/>
            <person name="Lechner B.E."/>
            <person name="Liimatainen K."/>
            <person name="Lipzen A."/>
            <person name="Lukacs Z."/>
            <person name="Mihaltcheva S."/>
            <person name="Morgado L.N."/>
            <person name="Niskanen T."/>
            <person name="Noordeloos M.E."/>
            <person name="Ohm R.A."/>
            <person name="Ortiz-Santana B."/>
            <person name="Ovrebo C."/>
            <person name="Racz N."/>
            <person name="Riley R."/>
            <person name="Savchenko A."/>
            <person name="Shiryaev A."/>
            <person name="Soop K."/>
            <person name="Spirin V."/>
            <person name="Szebenyi C."/>
            <person name="Tomsovsky M."/>
            <person name="Tulloss R.E."/>
            <person name="Uehling J."/>
            <person name="Grigoriev I.V."/>
            <person name="Vagvolgyi C."/>
            <person name="Papp T."/>
            <person name="Martin F.M."/>
            <person name="Miettinen O."/>
            <person name="Hibbett D.S."/>
            <person name="Nagy L.G."/>
        </authorList>
    </citation>
    <scope>NUCLEOTIDE SEQUENCE [LARGE SCALE GENOMIC DNA]</scope>
    <source>
        <strain evidence="2 3">CBS 166.37</strain>
    </source>
</reference>
<dbReference type="InterPro" id="IPR019349">
    <property type="entry name" value="Ribosomal_mS35_mit"/>
</dbReference>
<feature type="domain" description="Small ribosomal subunit protein mS35 mitochondrial conserved" evidence="1">
    <location>
        <begin position="98"/>
        <end position="250"/>
    </location>
</feature>
<dbReference type="PANTHER" id="PTHR13490">
    <property type="entry name" value="MITOCHONDRIAL 28S RIBOSOMAL PROTEIN S28"/>
    <property type="match status" value="1"/>
</dbReference>
<protein>
    <submittedName>
        <fullName evidence="2">Mitochondrial ribosomal subunit protein-domain-containing protein</fullName>
    </submittedName>
</protein>
<gene>
    <name evidence="2" type="ORF">BDQ12DRAFT_600566</name>
</gene>
<keyword evidence="3" id="KW-1185">Reference proteome</keyword>
<organism evidence="2 3">
    <name type="scientific">Crucibulum laeve</name>
    <dbReference type="NCBI Taxonomy" id="68775"/>
    <lineage>
        <taxon>Eukaryota</taxon>
        <taxon>Fungi</taxon>
        <taxon>Dikarya</taxon>
        <taxon>Basidiomycota</taxon>
        <taxon>Agaricomycotina</taxon>
        <taxon>Agaricomycetes</taxon>
        <taxon>Agaricomycetidae</taxon>
        <taxon>Agaricales</taxon>
        <taxon>Agaricineae</taxon>
        <taxon>Nidulariaceae</taxon>
        <taxon>Crucibulum</taxon>
    </lineage>
</organism>
<proteinExistence type="predicted"/>
<dbReference type="AlphaFoldDB" id="A0A5C3M8S1"/>
<sequence>MASSLGRLLGLPSFRASNFITPVLRQFGTSSPAQARRTKSVLEEEADEEELYNHISDPADYEDTPSGGHIILRQQRQTLHYLRLIEHEIPKLVAYRKPFVLPTPSTPLIVRSIDYAGEPHPASIKRIIVVPVDQLPLKNASAVNAIKVLAGSRWTPNPPADAGISGLSTWGNGYIKIACEDFPQPAMNLKWASDTLDRLITEANKSRRKLSDVPVDMRHVYAKARKAKKGDHLRNRVLNRPSVMDFPQEWLPPSTTS</sequence>
<name>A0A5C3M8S1_9AGAR</name>
<dbReference type="Pfam" id="PF10213">
    <property type="entry name" value="MRP-S28"/>
    <property type="match status" value="1"/>
</dbReference>
<dbReference type="STRING" id="68775.A0A5C3M8S1"/>
<dbReference type="OrthoDB" id="283424at2759"/>
<dbReference type="PANTHER" id="PTHR13490:SF0">
    <property type="entry name" value="SMALL RIBOSOMAL SUBUNIT PROTEIN MS35"/>
    <property type="match status" value="1"/>
</dbReference>
<dbReference type="InterPro" id="IPR039848">
    <property type="entry name" value="Ribosomal_mS35_mt"/>
</dbReference>
<dbReference type="GO" id="GO:0005763">
    <property type="term" value="C:mitochondrial small ribosomal subunit"/>
    <property type="evidence" value="ECO:0007669"/>
    <property type="project" value="TreeGrafter"/>
</dbReference>
<evidence type="ECO:0000313" key="2">
    <source>
        <dbReference type="EMBL" id="TFK41257.1"/>
    </source>
</evidence>
<dbReference type="GO" id="GO:0032543">
    <property type="term" value="P:mitochondrial translation"/>
    <property type="evidence" value="ECO:0007669"/>
    <property type="project" value="InterPro"/>
</dbReference>
<evidence type="ECO:0000313" key="3">
    <source>
        <dbReference type="Proteomes" id="UP000308652"/>
    </source>
</evidence>
<evidence type="ECO:0000259" key="1">
    <source>
        <dbReference type="Pfam" id="PF10213"/>
    </source>
</evidence>
<dbReference type="Proteomes" id="UP000308652">
    <property type="component" value="Unassembled WGS sequence"/>
</dbReference>
<dbReference type="EMBL" id="ML213595">
    <property type="protein sequence ID" value="TFK41257.1"/>
    <property type="molecule type" value="Genomic_DNA"/>
</dbReference>
<dbReference type="GO" id="GO:0003735">
    <property type="term" value="F:structural constituent of ribosome"/>
    <property type="evidence" value="ECO:0007669"/>
    <property type="project" value="InterPro"/>
</dbReference>
<accession>A0A5C3M8S1</accession>